<name>A0A8T8T217_9BASI</name>
<reference evidence="2" key="2">
    <citation type="journal article" date="2019" name="IMA Fungus">
        <title>Genome sequencing and comparison of five Tilletia species to identify candidate genes for the detection of regulated species infecting wheat.</title>
        <authorList>
            <person name="Nguyen H.D.T."/>
            <person name="Sultana T."/>
            <person name="Kesanakurti P."/>
            <person name="Hambleton S."/>
        </authorList>
    </citation>
    <scope>NUCLEOTIDE SEQUENCE</scope>
    <source>
        <strain evidence="2">DAOMC 236416</strain>
    </source>
</reference>
<gene>
    <name evidence="2" type="ORF">A4X13_0g3416</name>
</gene>
<protein>
    <recommendedName>
        <fullName evidence="1">DUF6589 domain-containing protein</fullName>
    </recommendedName>
</protein>
<accession>A0A8T8T217</accession>
<evidence type="ECO:0000313" key="3">
    <source>
        <dbReference type="Proteomes" id="UP000077521"/>
    </source>
</evidence>
<reference evidence="2" key="1">
    <citation type="submission" date="2016-04" db="EMBL/GenBank/DDBJ databases">
        <authorList>
            <person name="Nguyen H.D."/>
            <person name="Samba Siva P."/>
            <person name="Cullis J."/>
            <person name="Levesque C.A."/>
            <person name="Hambleton S."/>
        </authorList>
    </citation>
    <scope>NUCLEOTIDE SEQUENCE</scope>
    <source>
        <strain evidence="2">DAOMC 236416</strain>
    </source>
</reference>
<evidence type="ECO:0000259" key="1">
    <source>
        <dbReference type="Pfam" id="PF20231"/>
    </source>
</evidence>
<proteinExistence type="predicted"/>
<dbReference type="InterPro" id="IPR046496">
    <property type="entry name" value="DUF6589"/>
</dbReference>
<evidence type="ECO:0000313" key="2">
    <source>
        <dbReference type="EMBL" id="KAE8254451.1"/>
    </source>
</evidence>
<comment type="caution">
    <text evidence="2">The sequence shown here is derived from an EMBL/GenBank/DDBJ whole genome shotgun (WGS) entry which is preliminary data.</text>
</comment>
<organism evidence="2 3">
    <name type="scientific">Tilletia indica</name>
    <dbReference type="NCBI Taxonomy" id="43049"/>
    <lineage>
        <taxon>Eukaryota</taxon>
        <taxon>Fungi</taxon>
        <taxon>Dikarya</taxon>
        <taxon>Basidiomycota</taxon>
        <taxon>Ustilaginomycotina</taxon>
        <taxon>Exobasidiomycetes</taxon>
        <taxon>Tilletiales</taxon>
        <taxon>Tilletiaceae</taxon>
        <taxon>Tilletia</taxon>
    </lineage>
</organism>
<keyword evidence="3" id="KW-1185">Reference proteome</keyword>
<sequence length="719" mass="80034">MLNRLGISSSANSTRRHITKLSSAALAQARDLMDDASRVKVLLYDNVDIYLSVGAQRLTASAQLLNLTTRTLLRLPASFSSTSISMPALSALDRPRKLDAKEVLGDGKFLRRAGMIHIMEAIQKICQHDLKEARAHQNTFRYIQEAIGKLKAEHALDEIAAEKWDVAPLSLLEENEGSIDGTIAVLAASALTLGILEDGPAIETQSSDSMSTGSDGDNYVQTSVLGAGGILLVVGDLKTHRNVEAAQHARQHHDRSHERLDFVRSSPAPWHLLLNWIWAIFRTHFSHSKVGYAACLERQRDALRRGRTALREEEPSFNEAWALIRHVFQGWIKAGTISELKSRRKDLSTWAPTSSESVCTLVEDVWVSMMSETATHAALKAKDEIGANARLFLRDAALALEWADACRVGDLGRMFETEKFMAVGFAGAGKHQYAEACLDDIWARKVLQADAFRTLMAARLINRTGRREGFIGADLYQEHLNKEIQRVDTSHGAECAIARLKDTYSATAEISRSFRSAHAQMFDRPRANRDRSAAFAKDVNRIAALAQEDGLFVLKPNRTVGRSGPSIPEDEVQGPTIPTALTLLDEAVDMGRAEDLLEVGWIRMRDSRLQMWSKHRGGMDRYEAYIREQLKTSDQHILDEAGHLSGTYSQGVATQDEDELGPLDDIEAETQHIDTHVEDEEMEAGDVGWLEDGERVLREREWNRRQEEVNAACAEEEAA</sequence>
<dbReference type="AlphaFoldDB" id="A0A8T8T217"/>
<feature type="domain" description="DUF6589" evidence="1">
    <location>
        <begin position="139"/>
        <end position="524"/>
    </location>
</feature>
<dbReference type="Proteomes" id="UP000077521">
    <property type="component" value="Unassembled WGS sequence"/>
</dbReference>
<dbReference type="EMBL" id="LWDF02000190">
    <property type="protein sequence ID" value="KAE8254451.1"/>
    <property type="molecule type" value="Genomic_DNA"/>
</dbReference>
<dbReference type="Pfam" id="PF20231">
    <property type="entry name" value="DUF6589"/>
    <property type="match status" value="1"/>
</dbReference>